<evidence type="ECO:0000256" key="1">
    <source>
        <dbReference type="ARBA" id="ARBA00004141"/>
    </source>
</evidence>
<dbReference type="RefSeq" id="WP_008272560.1">
    <property type="nucleotide sequence ID" value="NZ_AAXW01000001.1"/>
</dbReference>
<reference evidence="6 7" key="1">
    <citation type="submission" date="2007-03" db="EMBL/GenBank/DDBJ databases">
        <authorList>
            <person name="Stal L."/>
            <person name="Ferriera S."/>
            <person name="Johnson J."/>
            <person name="Kravitz S."/>
            <person name="Beeson K."/>
            <person name="Sutton G."/>
            <person name="Rogers Y.-H."/>
            <person name="Friedman R."/>
            <person name="Frazier M."/>
            <person name="Venter J.C."/>
        </authorList>
    </citation>
    <scope>NUCLEOTIDE SEQUENCE [LARGE SCALE GENOMIC DNA]</scope>
    <source>
        <strain evidence="6 7">CCY0110</strain>
    </source>
</reference>
<organism evidence="6 7">
    <name type="scientific">Crocosphaera chwakensis CCY0110</name>
    <dbReference type="NCBI Taxonomy" id="391612"/>
    <lineage>
        <taxon>Bacteria</taxon>
        <taxon>Bacillati</taxon>
        <taxon>Cyanobacteriota</taxon>
        <taxon>Cyanophyceae</taxon>
        <taxon>Oscillatoriophycideae</taxon>
        <taxon>Chroococcales</taxon>
        <taxon>Aphanothecaceae</taxon>
        <taxon>Crocosphaera</taxon>
        <taxon>Crocosphaera chwakensis</taxon>
    </lineage>
</organism>
<dbReference type="PANTHER" id="PTHR33514:SF13">
    <property type="entry name" value="PROTEIN ABCI12, CHLOROPLASTIC"/>
    <property type="match status" value="1"/>
</dbReference>
<dbReference type="CDD" id="cd16914">
    <property type="entry name" value="EcfT"/>
    <property type="match status" value="1"/>
</dbReference>
<evidence type="ECO:0000256" key="3">
    <source>
        <dbReference type="ARBA" id="ARBA00022989"/>
    </source>
</evidence>
<dbReference type="AlphaFoldDB" id="A3IGX9"/>
<dbReference type="PANTHER" id="PTHR33514">
    <property type="entry name" value="PROTEIN ABCI12, CHLOROPLASTIC"/>
    <property type="match status" value="1"/>
</dbReference>
<evidence type="ECO:0000313" key="7">
    <source>
        <dbReference type="Proteomes" id="UP000003781"/>
    </source>
</evidence>
<gene>
    <name evidence="6" type="ORF">CY0110_10112</name>
</gene>
<evidence type="ECO:0000256" key="5">
    <source>
        <dbReference type="SAM" id="Phobius"/>
    </source>
</evidence>
<evidence type="ECO:0000256" key="4">
    <source>
        <dbReference type="ARBA" id="ARBA00023136"/>
    </source>
</evidence>
<evidence type="ECO:0000256" key="2">
    <source>
        <dbReference type="ARBA" id="ARBA00022692"/>
    </source>
</evidence>
<dbReference type="Proteomes" id="UP000003781">
    <property type="component" value="Unassembled WGS sequence"/>
</dbReference>
<comment type="subcellular location">
    <subcellularLocation>
        <location evidence="1">Membrane</location>
        <topology evidence="1">Multi-pass membrane protein</topology>
    </subcellularLocation>
</comment>
<keyword evidence="2 5" id="KW-0812">Transmembrane</keyword>
<comment type="caution">
    <text evidence="6">The sequence shown here is derived from an EMBL/GenBank/DDBJ whole genome shotgun (WGS) entry which is preliminary data.</text>
</comment>
<feature type="transmembrane region" description="Helical" evidence="5">
    <location>
        <begin position="64"/>
        <end position="83"/>
    </location>
</feature>
<proteinExistence type="predicted"/>
<evidence type="ECO:0000313" key="6">
    <source>
        <dbReference type="EMBL" id="EAZ94221.1"/>
    </source>
</evidence>
<keyword evidence="7" id="KW-1185">Reference proteome</keyword>
<feature type="transmembrane region" description="Helical" evidence="5">
    <location>
        <begin position="252"/>
        <end position="272"/>
    </location>
</feature>
<dbReference type="EMBL" id="AAXW01000001">
    <property type="protein sequence ID" value="EAZ94221.1"/>
    <property type="molecule type" value="Genomic_DNA"/>
</dbReference>
<dbReference type="GO" id="GO:0005886">
    <property type="term" value="C:plasma membrane"/>
    <property type="evidence" value="ECO:0007669"/>
    <property type="project" value="TreeGrafter"/>
</dbReference>
<dbReference type="Pfam" id="PF02361">
    <property type="entry name" value="CbiQ"/>
    <property type="match status" value="1"/>
</dbReference>
<name>A3IGX9_9CHRO</name>
<protein>
    <submittedName>
        <fullName evidence="6">ABC-type cobalt transport system, permease component CbiQ and related transporters</fullName>
    </submittedName>
</protein>
<feature type="transmembrane region" description="Helical" evidence="5">
    <location>
        <begin position="120"/>
        <end position="146"/>
    </location>
</feature>
<dbReference type="InterPro" id="IPR003339">
    <property type="entry name" value="ABC/ECF_trnsptr_transmembrane"/>
</dbReference>
<keyword evidence="3 5" id="KW-1133">Transmembrane helix</keyword>
<accession>A3IGX9</accession>
<keyword evidence="4 5" id="KW-0472">Membrane</keyword>
<dbReference type="eggNOG" id="COG0619">
    <property type="taxonomic scope" value="Bacteria"/>
</dbReference>
<sequence length="283" mass="32043">MMKFETVDKNSIFTRLDFRTKLLMMAVITVIAFVWESPVTGGILTLFVGISCVFAGVKLEYLSTVFKVMIPFYILIVIVMGFFNVSQVQTLLNTETLTPIFSVPENWFWIGGLTMNQEGIVYGLNIVFKTLTMVLIIPLGIFTTDINDMVVGMVKANIPYKVVFIFSSTLRFFPLLLEEIQGILEAQRLRGLALEKMSIFKKVSVYATIAVPLILNAMAKSQKLEVVLQSKAFSGSSKRTYLHESILSQTDYICMIGFVLFFIIATILYFQWGVGKFPWLIYS</sequence>
<dbReference type="OrthoDB" id="6400at2"/>